<accession>A0AAN9UJC9</accession>
<evidence type="ECO:0000313" key="2">
    <source>
        <dbReference type="Proteomes" id="UP001320245"/>
    </source>
</evidence>
<gene>
    <name evidence="1" type="ORF">SLS53_000971</name>
</gene>
<dbReference type="PANTHER" id="PTHR31263">
    <property type="entry name" value="CELLULASE FAMILY PROTEIN (AFU_ORTHOLOGUE AFUA_5G14560)"/>
    <property type="match status" value="1"/>
</dbReference>
<dbReference type="PANTHER" id="PTHR31263:SF0">
    <property type="entry name" value="CELLULASE FAMILY PROTEIN (AFU_ORTHOLOGUE AFUA_5G14560)"/>
    <property type="match status" value="1"/>
</dbReference>
<keyword evidence="2" id="KW-1185">Reference proteome</keyword>
<organism evidence="1 2">
    <name type="scientific">Cytospora paraplurivora</name>
    <dbReference type="NCBI Taxonomy" id="2898453"/>
    <lineage>
        <taxon>Eukaryota</taxon>
        <taxon>Fungi</taxon>
        <taxon>Dikarya</taxon>
        <taxon>Ascomycota</taxon>
        <taxon>Pezizomycotina</taxon>
        <taxon>Sordariomycetes</taxon>
        <taxon>Sordariomycetidae</taxon>
        <taxon>Diaporthales</taxon>
        <taxon>Cytosporaceae</taxon>
        <taxon>Cytospora</taxon>
    </lineage>
</organism>
<name>A0AAN9UJC9_9PEZI</name>
<reference evidence="1 2" key="1">
    <citation type="journal article" date="2023" name="PLoS ONE">
        <title>Cytospora paraplurivora sp. nov. isolated from orchards with fruit tree decline syndrome in Ontario, Canada.</title>
        <authorList>
            <person name="Ilyukhin E."/>
            <person name="Nguyen H.D.T."/>
            <person name="Castle A.J."/>
            <person name="Ellouze W."/>
        </authorList>
    </citation>
    <scope>NUCLEOTIDE SEQUENCE [LARGE SCALE GENOMIC DNA]</scope>
    <source>
        <strain evidence="1 2">FDS-564</strain>
    </source>
</reference>
<evidence type="ECO:0000313" key="1">
    <source>
        <dbReference type="EMBL" id="KAK7748946.1"/>
    </source>
</evidence>
<dbReference type="Proteomes" id="UP001320245">
    <property type="component" value="Unassembled WGS sequence"/>
</dbReference>
<dbReference type="Gene3D" id="3.20.20.80">
    <property type="entry name" value="Glycosidases"/>
    <property type="match status" value="1"/>
</dbReference>
<comment type="caution">
    <text evidence="1">The sequence shown here is derived from an EMBL/GenBank/DDBJ whole genome shotgun (WGS) entry which is preliminary data.</text>
</comment>
<protein>
    <submittedName>
        <fullName evidence="1">Uncharacterized protein</fullName>
    </submittedName>
</protein>
<dbReference type="AlphaFoldDB" id="A0AAN9UJC9"/>
<dbReference type="EMBL" id="JAJSPL020000002">
    <property type="protein sequence ID" value="KAK7748946.1"/>
    <property type="molecule type" value="Genomic_DNA"/>
</dbReference>
<proteinExistence type="predicted"/>
<sequence length="182" mass="20367">MSLLNGLHESWNDTGLYYNWQILVGNMTAGCDAIHEENLDLLITWSGMQYAEDLSASTTRKNILTARCYECTAIVDAYRHDPVYFDLDSYPWADKVVWELHLYSSSEDVDTGTCPIIEAGLYRNGFNALGIDPPAVCNVTNECPPVQRITPVIMTGFGHDKSYTLYNATLLFVLKNTPRGTA</sequence>